<dbReference type="RefSeq" id="WP_337334370.1">
    <property type="nucleotide sequence ID" value="NZ_JBBDHC010000003.1"/>
</dbReference>
<dbReference type="InterPro" id="IPR009019">
    <property type="entry name" value="KH_sf_prok-type"/>
</dbReference>
<dbReference type="PANTHER" id="PTHR42698:SF1">
    <property type="entry name" value="GTPASE ERA, MITOCHONDRIAL"/>
    <property type="match status" value="1"/>
</dbReference>
<dbReference type="NCBIfam" id="NF000908">
    <property type="entry name" value="PRK00089.1"/>
    <property type="match status" value="1"/>
</dbReference>
<dbReference type="EMBL" id="JBBDHC010000003">
    <property type="protein sequence ID" value="MEJ1248651.1"/>
    <property type="molecule type" value="Genomic_DNA"/>
</dbReference>
<accession>A0AAW9R2T9</accession>
<dbReference type="GO" id="GO:0000028">
    <property type="term" value="P:ribosomal small subunit assembly"/>
    <property type="evidence" value="ECO:0007669"/>
    <property type="project" value="TreeGrafter"/>
</dbReference>
<dbReference type="Gene3D" id="3.30.300.20">
    <property type="match status" value="1"/>
</dbReference>
<name>A0AAW9R2T9_9GAMM</name>
<keyword evidence="7 9" id="KW-0694">RNA-binding</keyword>
<evidence type="ECO:0000256" key="1">
    <source>
        <dbReference type="ARBA" id="ARBA00007921"/>
    </source>
</evidence>
<sequence length="297" mass="32603">MNEPAFRAGLVAVIGRPNVGKSTLVNRMVGYKVSIVSPKAQTTRHRILGIDTGEAGQIVFVDTPGLHAEGKRAINRYMNRAARGALADVELGALVIEAGQWREADEAAFATLEKTGLPRVLIINKVDRIRDKTELLPFIAKVSEGRGFAAVFPVSAEKGAGLDDLRRGLLDLLPASEPLFGEDEITDRSERFLVAELIREQLMRQLGAELPYATAVVIDSFKTEGKLLRIAATIYVERSGQKAIVIGAGGTRMRAIGQAARIAIERQFERKVFLELWCKVRESWSDDEAALRGFGYE</sequence>
<dbReference type="SUPFAM" id="SSF54814">
    <property type="entry name" value="Prokaryotic type KH domain (KH-domain type II)"/>
    <property type="match status" value="1"/>
</dbReference>
<comment type="subcellular location">
    <subcellularLocation>
        <location evidence="9">Cytoplasm</location>
    </subcellularLocation>
    <subcellularLocation>
        <location evidence="9">Cell membrane</location>
        <topology evidence="9">Peripheral membrane protein</topology>
    </subcellularLocation>
</comment>
<evidence type="ECO:0000256" key="9">
    <source>
        <dbReference type="HAMAP-Rule" id="MF_00367"/>
    </source>
</evidence>
<keyword evidence="9" id="KW-1003">Cell membrane</keyword>
<feature type="domain" description="KH type-2" evidence="12">
    <location>
        <begin position="198"/>
        <end position="282"/>
    </location>
</feature>
<protein>
    <recommendedName>
        <fullName evidence="2 9">GTPase Era</fullName>
    </recommendedName>
</protein>
<feature type="binding site" evidence="9">
    <location>
        <begin position="62"/>
        <end position="66"/>
    </location>
    <ligand>
        <name>GTP</name>
        <dbReference type="ChEBI" id="CHEBI:37565"/>
    </ligand>
</feature>
<feature type="binding site" evidence="9">
    <location>
        <begin position="124"/>
        <end position="127"/>
    </location>
    <ligand>
        <name>GTP</name>
        <dbReference type="ChEBI" id="CHEBI:37565"/>
    </ligand>
</feature>
<evidence type="ECO:0000256" key="3">
    <source>
        <dbReference type="ARBA" id="ARBA00022517"/>
    </source>
</evidence>
<evidence type="ECO:0000256" key="6">
    <source>
        <dbReference type="ARBA" id="ARBA00022741"/>
    </source>
</evidence>
<keyword evidence="3 9" id="KW-0690">Ribosome biogenesis</keyword>
<keyword evidence="5 9" id="KW-0699">rRNA-binding</keyword>
<dbReference type="NCBIfam" id="TIGR00231">
    <property type="entry name" value="small_GTP"/>
    <property type="match status" value="1"/>
</dbReference>
<organism evidence="14 15">
    <name type="scientific">Denitratimonas tolerans</name>
    <dbReference type="NCBI Taxonomy" id="1338420"/>
    <lineage>
        <taxon>Bacteria</taxon>
        <taxon>Pseudomonadati</taxon>
        <taxon>Pseudomonadota</taxon>
        <taxon>Gammaproteobacteria</taxon>
        <taxon>Lysobacterales</taxon>
        <taxon>Lysobacteraceae</taxon>
        <taxon>Denitratimonas</taxon>
    </lineage>
</organism>
<keyword evidence="4" id="KW-0997">Cell inner membrane</keyword>
<comment type="subunit">
    <text evidence="9">Monomer.</text>
</comment>
<evidence type="ECO:0000259" key="12">
    <source>
        <dbReference type="PROSITE" id="PS50823"/>
    </source>
</evidence>
<dbReference type="CDD" id="cd22534">
    <property type="entry name" value="KH-II_Era"/>
    <property type="match status" value="1"/>
</dbReference>
<dbReference type="PROSITE" id="PS51713">
    <property type="entry name" value="G_ERA"/>
    <property type="match status" value="1"/>
</dbReference>
<evidence type="ECO:0000256" key="7">
    <source>
        <dbReference type="ARBA" id="ARBA00022884"/>
    </source>
</evidence>
<evidence type="ECO:0000256" key="2">
    <source>
        <dbReference type="ARBA" id="ARBA00020484"/>
    </source>
</evidence>
<evidence type="ECO:0000313" key="15">
    <source>
        <dbReference type="Proteomes" id="UP001364472"/>
    </source>
</evidence>
<comment type="similarity">
    <text evidence="1 9 10 11">Belongs to the TRAFAC class TrmE-Era-EngA-EngB-Septin-like GTPase superfamily. Era GTPase family.</text>
</comment>
<dbReference type="GO" id="GO:0005829">
    <property type="term" value="C:cytosol"/>
    <property type="evidence" value="ECO:0007669"/>
    <property type="project" value="TreeGrafter"/>
</dbReference>
<feature type="binding site" evidence="9">
    <location>
        <begin position="15"/>
        <end position="22"/>
    </location>
    <ligand>
        <name>GTP</name>
        <dbReference type="ChEBI" id="CHEBI:37565"/>
    </ligand>
</feature>
<dbReference type="GO" id="GO:0043024">
    <property type="term" value="F:ribosomal small subunit binding"/>
    <property type="evidence" value="ECO:0007669"/>
    <property type="project" value="TreeGrafter"/>
</dbReference>
<dbReference type="AlphaFoldDB" id="A0AAW9R2T9"/>
<reference evidence="14 15" key="1">
    <citation type="journal article" date="2016" name="Antonie Van Leeuwenhoek">
        <title>Denitratimonas tolerans gen. nov., sp. nov., a denitrifying bacterium isolated from a bioreactor for tannery wastewater treatment.</title>
        <authorList>
            <person name="Han S.I."/>
            <person name="Kim J.O."/>
            <person name="Lee Y.R."/>
            <person name="Ekpeghere K.I."/>
            <person name="Koh S.C."/>
            <person name="Whang K.S."/>
        </authorList>
    </citation>
    <scope>NUCLEOTIDE SEQUENCE [LARGE SCALE GENOMIC DNA]</scope>
    <source>
        <strain evidence="14 15">KACC 17565</strain>
    </source>
</reference>
<keyword evidence="8 9" id="KW-0342">GTP-binding</keyword>
<dbReference type="Pfam" id="PF01926">
    <property type="entry name" value="MMR_HSR1"/>
    <property type="match status" value="1"/>
</dbReference>
<feature type="region of interest" description="G5" evidence="10">
    <location>
        <begin position="154"/>
        <end position="156"/>
    </location>
</feature>
<feature type="region of interest" description="G3" evidence="10">
    <location>
        <begin position="62"/>
        <end position="65"/>
    </location>
</feature>
<dbReference type="GO" id="GO:0003924">
    <property type="term" value="F:GTPase activity"/>
    <property type="evidence" value="ECO:0007669"/>
    <property type="project" value="UniProtKB-UniRule"/>
</dbReference>
<proteinExistence type="inferred from homology"/>
<dbReference type="InterPro" id="IPR004044">
    <property type="entry name" value="KH_dom_type_2"/>
</dbReference>
<feature type="region of interest" description="G4" evidence="10">
    <location>
        <begin position="124"/>
        <end position="127"/>
    </location>
</feature>
<evidence type="ECO:0000256" key="5">
    <source>
        <dbReference type="ARBA" id="ARBA00022730"/>
    </source>
</evidence>
<feature type="region of interest" description="G1" evidence="10">
    <location>
        <begin position="15"/>
        <end position="22"/>
    </location>
</feature>
<gene>
    <name evidence="9 14" type="primary">era</name>
    <name evidence="14" type="ORF">WB794_03040</name>
</gene>
<dbReference type="PRINTS" id="PR00326">
    <property type="entry name" value="GTP1OBG"/>
</dbReference>
<comment type="caution">
    <text evidence="14">The sequence shown here is derived from an EMBL/GenBank/DDBJ whole genome shotgun (WGS) entry which is preliminary data.</text>
</comment>
<evidence type="ECO:0000256" key="4">
    <source>
        <dbReference type="ARBA" id="ARBA00022519"/>
    </source>
</evidence>
<dbReference type="InterPro" id="IPR005662">
    <property type="entry name" value="GTPase_Era-like"/>
</dbReference>
<keyword evidence="9" id="KW-0963">Cytoplasm</keyword>
<dbReference type="FunFam" id="3.30.300.20:FF:000003">
    <property type="entry name" value="GTPase Era"/>
    <property type="match status" value="1"/>
</dbReference>
<dbReference type="GO" id="GO:0005886">
    <property type="term" value="C:plasma membrane"/>
    <property type="evidence" value="ECO:0007669"/>
    <property type="project" value="UniProtKB-SubCell"/>
</dbReference>
<dbReference type="InterPro" id="IPR015946">
    <property type="entry name" value="KH_dom-like_a/b"/>
</dbReference>
<keyword evidence="15" id="KW-1185">Reference proteome</keyword>
<dbReference type="HAMAP" id="MF_00367">
    <property type="entry name" value="GTPase_Era"/>
    <property type="match status" value="1"/>
</dbReference>
<dbReference type="SUPFAM" id="SSF52540">
    <property type="entry name" value="P-loop containing nucleoside triphosphate hydrolases"/>
    <property type="match status" value="1"/>
</dbReference>
<evidence type="ECO:0000256" key="10">
    <source>
        <dbReference type="PROSITE-ProRule" id="PRU01050"/>
    </source>
</evidence>
<evidence type="ECO:0000256" key="11">
    <source>
        <dbReference type="RuleBase" id="RU003761"/>
    </source>
</evidence>
<dbReference type="Pfam" id="PF07650">
    <property type="entry name" value="KH_2"/>
    <property type="match status" value="1"/>
</dbReference>
<keyword evidence="6 9" id="KW-0547">Nucleotide-binding</keyword>
<dbReference type="GO" id="GO:0070181">
    <property type="term" value="F:small ribosomal subunit rRNA binding"/>
    <property type="evidence" value="ECO:0007669"/>
    <property type="project" value="UniProtKB-UniRule"/>
</dbReference>
<dbReference type="CDD" id="cd04163">
    <property type="entry name" value="Era"/>
    <property type="match status" value="1"/>
</dbReference>
<dbReference type="Gene3D" id="3.40.50.300">
    <property type="entry name" value="P-loop containing nucleotide triphosphate hydrolases"/>
    <property type="match status" value="1"/>
</dbReference>
<dbReference type="PANTHER" id="PTHR42698">
    <property type="entry name" value="GTPASE ERA"/>
    <property type="match status" value="1"/>
</dbReference>
<dbReference type="InterPro" id="IPR027417">
    <property type="entry name" value="P-loop_NTPase"/>
</dbReference>
<evidence type="ECO:0000313" key="14">
    <source>
        <dbReference type="EMBL" id="MEJ1248651.1"/>
    </source>
</evidence>
<feature type="domain" description="Era-type G" evidence="13">
    <location>
        <begin position="7"/>
        <end position="175"/>
    </location>
</feature>
<comment type="function">
    <text evidence="9">An essential GTPase that binds both GDP and GTP, with rapid nucleotide exchange. Plays a role in 16S rRNA processing and 30S ribosomal subunit biogenesis and possibly also in cell cycle regulation and energy metabolism.</text>
</comment>
<dbReference type="PROSITE" id="PS50823">
    <property type="entry name" value="KH_TYPE_2"/>
    <property type="match status" value="1"/>
</dbReference>
<dbReference type="GO" id="GO:0005525">
    <property type="term" value="F:GTP binding"/>
    <property type="evidence" value="ECO:0007669"/>
    <property type="project" value="UniProtKB-UniRule"/>
</dbReference>
<evidence type="ECO:0000259" key="13">
    <source>
        <dbReference type="PROSITE" id="PS51713"/>
    </source>
</evidence>
<dbReference type="InterPro" id="IPR006073">
    <property type="entry name" value="GTP-bd"/>
</dbReference>
<dbReference type="InterPro" id="IPR030388">
    <property type="entry name" value="G_ERA_dom"/>
</dbReference>
<dbReference type="NCBIfam" id="TIGR00436">
    <property type="entry name" value="era"/>
    <property type="match status" value="1"/>
</dbReference>
<evidence type="ECO:0000256" key="8">
    <source>
        <dbReference type="ARBA" id="ARBA00023134"/>
    </source>
</evidence>
<feature type="region of interest" description="G2" evidence="10">
    <location>
        <begin position="41"/>
        <end position="45"/>
    </location>
</feature>
<keyword evidence="9" id="KW-0472">Membrane</keyword>
<dbReference type="InterPro" id="IPR005225">
    <property type="entry name" value="Small_GTP-bd"/>
</dbReference>
<dbReference type="Proteomes" id="UP001364472">
    <property type="component" value="Unassembled WGS sequence"/>
</dbReference>